<dbReference type="EMBL" id="GG662372">
    <property type="protein sequence ID" value="EWS71542.1"/>
    <property type="molecule type" value="Genomic_DNA"/>
</dbReference>
<feature type="transmembrane region" description="Helical" evidence="1">
    <location>
        <begin position="37"/>
        <end position="56"/>
    </location>
</feature>
<dbReference type="Proteomes" id="UP000009168">
    <property type="component" value="Unassembled WGS sequence"/>
</dbReference>
<reference evidence="3" key="1">
    <citation type="journal article" date="2006" name="PLoS Biol.">
        <title>Macronuclear genome sequence of the ciliate Tetrahymena thermophila, a model eukaryote.</title>
        <authorList>
            <person name="Eisen J.A."/>
            <person name="Coyne R.S."/>
            <person name="Wu M."/>
            <person name="Wu D."/>
            <person name="Thiagarajan M."/>
            <person name="Wortman J.R."/>
            <person name="Badger J.H."/>
            <person name="Ren Q."/>
            <person name="Amedeo P."/>
            <person name="Jones K.M."/>
            <person name="Tallon L.J."/>
            <person name="Delcher A.L."/>
            <person name="Salzberg S.L."/>
            <person name="Silva J.C."/>
            <person name="Haas B.J."/>
            <person name="Majoros W.H."/>
            <person name="Farzad M."/>
            <person name="Carlton J.M."/>
            <person name="Smith R.K. Jr."/>
            <person name="Garg J."/>
            <person name="Pearlman R.E."/>
            <person name="Karrer K.M."/>
            <person name="Sun L."/>
            <person name="Manning G."/>
            <person name="Elde N.C."/>
            <person name="Turkewitz A.P."/>
            <person name="Asai D.J."/>
            <person name="Wilkes D.E."/>
            <person name="Wang Y."/>
            <person name="Cai H."/>
            <person name="Collins K."/>
            <person name="Stewart B.A."/>
            <person name="Lee S.R."/>
            <person name="Wilamowska K."/>
            <person name="Weinberg Z."/>
            <person name="Ruzzo W.L."/>
            <person name="Wloga D."/>
            <person name="Gaertig J."/>
            <person name="Frankel J."/>
            <person name="Tsao C.-C."/>
            <person name="Gorovsky M.A."/>
            <person name="Keeling P.J."/>
            <person name="Waller R.F."/>
            <person name="Patron N.J."/>
            <person name="Cherry J.M."/>
            <person name="Stover N.A."/>
            <person name="Krieger C.J."/>
            <person name="del Toro C."/>
            <person name="Ryder H.F."/>
            <person name="Williamson S.C."/>
            <person name="Barbeau R.A."/>
            <person name="Hamilton E.P."/>
            <person name="Orias E."/>
        </authorList>
    </citation>
    <scope>NUCLEOTIDE SEQUENCE [LARGE SCALE GENOMIC DNA]</scope>
    <source>
        <strain evidence="3">SB210</strain>
    </source>
</reference>
<dbReference type="GeneID" id="24440261"/>
<keyword evidence="1" id="KW-1133">Transmembrane helix</keyword>
<protein>
    <submittedName>
        <fullName evidence="2">Transmembrane protein, putative</fullName>
    </submittedName>
</protein>
<organism evidence="2 3">
    <name type="scientific">Tetrahymena thermophila (strain SB210)</name>
    <dbReference type="NCBI Taxonomy" id="312017"/>
    <lineage>
        <taxon>Eukaryota</taxon>
        <taxon>Sar</taxon>
        <taxon>Alveolata</taxon>
        <taxon>Ciliophora</taxon>
        <taxon>Intramacronucleata</taxon>
        <taxon>Oligohymenophorea</taxon>
        <taxon>Hymenostomatida</taxon>
        <taxon>Tetrahymenina</taxon>
        <taxon>Tetrahymenidae</taxon>
        <taxon>Tetrahymena</taxon>
    </lineage>
</organism>
<evidence type="ECO:0000256" key="1">
    <source>
        <dbReference type="SAM" id="Phobius"/>
    </source>
</evidence>
<keyword evidence="1" id="KW-0472">Membrane</keyword>
<dbReference type="InParanoid" id="W7X1P6"/>
<feature type="transmembrane region" description="Helical" evidence="1">
    <location>
        <begin position="76"/>
        <end position="97"/>
    </location>
</feature>
<dbReference type="RefSeq" id="XP_012655925.1">
    <property type="nucleotide sequence ID" value="XM_012800471.1"/>
</dbReference>
<sequence length="168" mass="19972">MMLAFQQFYTKKTDLDPKLQFQVKLQRVRDSSFQVRYQFVCLFNTFFILNVYVSIISSSSKSFTVFYLLGIKIKQLTISCVLVIDTSCMLSFSLLLIKLSKFYNFSLYCQSKSFSLFYKFNNSYPYSSSYNLKSFFTLNSNNFQSYFIISCQYSYSQLQFQRNSLSRY</sequence>
<keyword evidence="1 2" id="KW-0812">Transmembrane</keyword>
<dbReference type="AlphaFoldDB" id="W7X1P6"/>
<evidence type="ECO:0000313" key="2">
    <source>
        <dbReference type="EMBL" id="EWS71542.1"/>
    </source>
</evidence>
<name>W7X1P6_TETTS</name>
<accession>W7X1P6</accession>
<evidence type="ECO:0000313" key="3">
    <source>
        <dbReference type="Proteomes" id="UP000009168"/>
    </source>
</evidence>
<proteinExistence type="predicted"/>
<keyword evidence="3" id="KW-1185">Reference proteome</keyword>
<dbReference type="KEGG" id="tet:TTHERM_000695779"/>
<gene>
    <name evidence="2" type="ORF">TTHERM_000695779</name>
</gene>